<sequence length="192" mass="21358">MDKKPISKGKQKIDIKEIDDKANRDVTFSKRRNGIYKKVTEINTMCGAESGVVVFSPAGRAFSFGHPDIETVVNRVFPSPSAPNQGERDLILDVVHANRAERIVGLNQQQTELLEILKNGKHERDTRKELAENSKQQALGGSIDEFGLEELKTLKSSLEALKSNVFNKLEVLNVNDPHESGPCMDMGPFRGQ</sequence>
<dbReference type="EMBL" id="JABWDY010033410">
    <property type="protein sequence ID" value="KAF5183448.1"/>
    <property type="molecule type" value="Genomic_DNA"/>
</dbReference>
<dbReference type="PROSITE" id="PS50066">
    <property type="entry name" value="MADS_BOX_2"/>
    <property type="match status" value="1"/>
</dbReference>
<dbReference type="Pfam" id="PF00319">
    <property type="entry name" value="SRF-TF"/>
    <property type="match status" value="1"/>
</dbReference>
<dbReference type="PRINTS" id="PR00404">
    <property type="entry name" value="MADSDOMAIN"/>
</dbReference>
<evidence type="ECO:0000256" key="5">
    <source>
        <dbReference type="ARBA" id="ARBA00023242"/>
    </source>
</evidence>
<keyword evidence="5" id="KW-0539">Nucleus</keyword>
<feature type="domain" description="MADS-box" evidence="6">
    <location>
        <begin position="8"/>
        <end position="68"/>
    </location>
</feature>
<evidence type="ECO:0000259" key="6">
    <source>
        <dbReference type="PROSITE" id="PS50066"/>
    </source>
</evidence>
<evidence type="ECO:0000256" key="1">
    <source>
        <dbReference type="ARBA" id="ARBA00004123"/>
    </source>
</evidence>
<dbReference type="PANTHER" id="PTHR11945:SF776">
    <property type="entry name" value="AGAMOUS-LIKE 50-RELATED"/>
    <property type="match status" value="1"/>
</dbReference>
<evidence type="ECO:0000256" key="3">
    <source>
        <dbReference type="ARBA" id="ARBA00023125"/>
    </source>
</evidence>
<dbReference type="InterPro" id="IPR002100">
    <property type="entry name" value="TF_MADSbox"/>
</dbReference>
<protein>
    <submittedName>
        <fullName evidence="7">Agamous-like mads-box protein agl62</fullName>
    </submittedName>
</protein>
<keyword evidence="2" id="KW-0805">Transcription regulation</keyword>
<dbReference type="SUPFAM" id="SSF55455">
    <property type="entry name" value="SRF-like"/>
    <property type="match status" value="1"/>
</dbReference>
<dbReference type="Proteomes" id="UP000554482">
    <property type="component" value="Unassembled WGS sequence"/>
</dbReference>
<dbReference type="GO" id="GO:0000981">
    <property type="term" value="F:DNA-binding transcription factor activity, RNA polymerase II-specific"/>
    <property type="evidence" value="ECO:0007669"/>
    <property type="project" value="TreeGrafter"/>
</dbReference>
<evidence type="ECO:0000256" key="2">
    <source>
        <dbReference type="ARBA" id="ARBA00023015"/>
    </source>
</evidence>
<keyword evidence="4" id="KW-0804">Transcription</keyword>
<evidence type="ECO:0000256" key="4">
    <source>
        <dbReference type="ARBA" id="ARBA00023163"/>
    </source>
</evidence>
<organism evidence="7 8">
    <name type="scientific">Thalictrum thalictroides</name>
    <name type="common">Rue-anemone</name>
    <name type="synonym">Anemone thalictroides</name>
    <dbReference type="NCBI Taxonomy" id="46969"/>
    <lineage>
        <taxon>Eukaryota</taxon>
        <taxon>Viridiplantae</taxon>
        <taxon>Streptophyta</taxon>
        <taxon>Embryophyta</taxon>
        <taxon>Tracheophyta</taxon>
        <taxon>Spermatophyta</taxon>
        <taxon>Magnoliopsida</taxon>
        <taxon>Ranunculales</taxon>
        <taxon>Ranunculaceae</taxon>
        <taxon>Thalictroideae</taxon>
        <taxon>Thalictrum</taxon>
    </lineage>
</organism>
<dbReference type="Gene3D" id="3.40.1810.10">
    <property type="entry name" value="Transcription factor, MADS-box"/>
    <property type="match status" value="1"/>
</dbReference>
<reference evidence="7 8" key="1">
    <citation type="submission" date="2020-06" db="EMBL/GenBank/DDBJ databases">
        <title>Transcriptomic and genomic resources for Thalictrum thalictroides and T. hernandezii: Facilitating candidate gene discovery in an emerging model plant lineage.</title>
        <authorList>
            <person name="Arias T."/>
            <person name="Riano-Pachon D.M."/>
            <person name="Di Stilio V.S."/>
        </authorList>
    </citation>
    <scope>NUCLEOTIDE SEQUENCE [LARGE SCALE GENOMIC DNA]</scope>
    <source>
        <strain evidence="8">cv. WT478/WT964</strain>
        <tissue evidence="7">Leaves</tissue>
    </source>
</reference>
<dbReference type="InterPro" id="IPR036879">
    <property type="entry name" value="TF_MADSbox_sf"/>
</dbReference>
<accession>A0A7J6VFU2</accession>
<evidence type="ECO:0000313" key="7">
    <source>
        <dbReference type="EMBL" id="KAF5183448.1"/>
    </source>
</evidence>
<dbReference type="OrthoDB" id="1896642at2759"/>
<gene>
    <name evidence="7" type="ORF">FRX31_026966</name>
</gene>
<keyword evidence="8" id="KW-1185">Reference proteome</keyword>
<name>A0A7J6VFU2_THATH</name>
<evidence type="ECO:0000313" key="8">
    <source>
        <dbReference type="Proteomes" id="UP000554482"/>
    </source>
</evidence>
<comment type="caution">
    <text evidence="7">The sequence shown here is derived from an EMBL/GenBank/DDBJ whole genome shotgun (WGS) entry which is preliminary data.</text>
</comment>
<proteinExistence type="predicted"/>
<comment type="subcellular location">
    <subcellularLocation>
        <location evidence="1">Nucleus</location>
    </subcellularLocation>
</comment>
<dbReference type="PANTHER" id="PTHR11945">
    <property type="entry name" value="MADS BOX PROTEIN"/>
    <property type="match status" value="1"/>
</dbReference>
<dbReference type="GO" id="GO:0046983">
    <property type="term" value="F:protein dimerization activity"/>
    <property type="evidence" value="ECO:0007669"/>
    <property type="project" value="InterPro"/>
</dbReference>
<dbReference type="GO" id="GO:0005634">
    <property type="term" value="C:nucleus"/>
    <property type="evidence" value="ECO:0007669"/>
    <property type="project" value="UniProtKB-SubCell"/>
</dbReference>
<keyword evidence="3" id="KW-0238">DNA-binding</keyword>
<dbReference type="AlphaFoldDB" id="A0A7J6VFU2"/>
<dbReference type="FunFam" id="3.40.1810.10:FF:000006">
    <property type="entry name" value="Agamous-like MADS-box protein AGL62"/>
    <property type="match status" value="1"/>
</dbReference>
<dbReference type="GO" id="GO:0000978">
    <property type="term" value="F:RNA polymerase II cis-regulatory region sequence-specific DNA binding"/>
    <property type="evidence" value="ECO:0007669"/>
    <property type="project" value="TreeGrafter"/>
</dbReference>
<dbReference type="SMART" id="SM00432">
    <property type="entry name" value="MADS"/>
    <property type="match status" value="1"/>
</dbReference>